<dbReference type="InterPro" id="IPR011048">
    <property type="entry name" value="Haem_d1_sf"/>
</dbReference>
<organism evidence="4 5">
    <name type="scientific">Vibrio neptunius</name>
    <dbReference type="NCBI Taxonomy" id="170651"/>
    <lineage>
        <taxon>Bacteria</taxon>
        <taxon>Pseudomonadati</taxon>
        <taxon>Pseudomonadota</taxon>
        <taxon>Gammaproteobacteria</taxon>
        <taxon>Vibrionales</taxon>
        <taxon>Vibrionaceae</taxon>
        <taxon>Vibrio</taxon>
    </lineage>
</organism>
<dbReference type="InterPro" id="IPR001680">
    <property type="entry name" value="WD40_rpt"/>
</dbReference>
<dbReference type="InterPro" id="IPR020472">
    <property type="entry name" value="WD40_PAC1"/>
</dbReference>
<protein>
    <submittedName>
        <fullName evidence="4">WD40 repeat domain-containing protein</fullName>
    </submittedName>
</protein>
<gene>
    <name evidence="4" type="ORF">JYA62_03425</name>
</gene>
<feature type="repeat" description="WD" evidence="3">
    <location>
        <begin position="40"/>
        <end position="73"/>
    </location>
</feature>
<feature type="repeat" description="WD" evidence="3">
    <location>
        <begin position="1"/>
        <end position="40"/>
    </location>
</feature>
<evidence type="ECO:0000313" key="5">
    <source>
        <dbReference type="Proteomes" id="UP000779070"/>
    </source>
</evidence>
<proteinExistence type="predicted"/>
<dbReference type="InterPro" id="IPR036322">
    <property type="entry name" value="WD40_repeat_dom_sf"/>
</dbReference>
<dbReference type="SUPFAM" id="SSF51004">
    <property type="entry name" value="C-terminal (heme d1) domain of cytochrome cd1-nitrite reductase"/>
    <property type="match status" value="1"/>
</dbReference>
<feature type="repeat" description="WD" evidence="3">
    <location>
        <begin position="203"/>
        <end position="244"/>
    </location>
</feature>
<evidence type="ECO:0000256" key="3">
    <source>
        <dbReference type="PROSITE-ProRule" id="PRU00221"/>
    </source>
</evidence>
<dbReference type="CDD" id="cd00200">
    <property type="entry name" value="WD40"/>
    <property type="match status" value="1"/>
</dbReference>
<evidence type="ECO:0000256" key="1">
    <source>
        <dbReference type="ARBA" id="ARBA00022574"/>
    </source>
</evidence>
<keyword evidence="2" id="KW-0677">Repeat</keyword>
<keyword evidence="5" id="KW-1185">Reference proteome</keyword>
<dbReference type="PANTHER" id="PTHR19848">
    <property type="entry name" value="WD40 REPEAT PROTEIN"/>
    <property type="match status" value="1"/>
</dbReference>
<sequence>MKHTSSISGIASFKDKFIATAGYDNRVILWNALDNTPINQVNHDHLANQCSFSGDGQYLVSSSSDYSARIWQLPDLRLKTVLYGHTDDVEMSQFSPDSRLVATCSRDHTIRVFDLNGETRQVMRGHEADVISVSWSACGTSLISSSDDGTIRTWDVDSGQQLACIDLGGVETDTIALSRDGKIFAGDDEGRLTVIDGEQKTHINAHKAGVKRVVWDESSRKLISLSYDRSAIIWQLVDGQLVQQSQTALPSIVWPRSCAFLGSDRVVFVTFGSTYAIWNYADDEWLTEHIDDSTSLNAVSSIEGRLYAIGDAGKLSIDGNPVQEMGSLCNFLQPFGEYLLSGGQMGKVFDAKTGKLIHQHHSPLNCCATFSRQGVEFAVIGTYTGEGLLFNLDNSGAIAYYGTLSMHDNAIKGLSANGDTIFSVCATGAAAYHDIESFELSSYLPEAHEKISNACVAFGKQYASVGRDLKLTLWIDGEPQRYSSPHMNSIKCIASSEDKRYLATGSYGGSVAVFDTVERKWAPLTKPTTSGISSLIYCNDKQSFVASSYDGQAYVI</sequence>
<dbReference type="Pfam" id="PF00400">
    <property type="entry name" value="WD40"/>
    <property type="match status" value="6"/>
</dbReference>
<dbReference type="PROSITE" id="PS50294">
    <property type="entry name" value="WD_REPEATS_REGION"/>
    <property type="match status" value="4"/>
</dbReference>
<feature type="repeat" description="WD" evidence="3">
    <location>
        <begin position="123"/>
        <end position="164"/>
    </location>
</feature>
<dbReference type="Gene3D" id="2.130.10.10">
    <property type="entry name" value="YVTN repeat-like/Quinoprotein amine dehydrogenase"/>
    <property type="match status" value="3"/>
</dbReference>
<dbReference type="RefSeq" id="WP_206368979.1">
    <property type="nucleotide sequence ID" value="NZ_CAWPTM010000145.1"/>
</dbReference>
<dbReference type="PANTHER" id="PTHR19848:SF8">
    <property type="entry name" value="F-BOX AND WD REPEAT DOMAIN CONTAINING 7"/>
    <property type="match status" value="1"/>
</dbReference>
<accession>A0ABS2ZWU2</accession>
<evidence type="ECO:0000313" key="4">
    <source>
        <dbReference type="EMBL" id="MBN3576716.1"/>
    </source>
</evidence>
<dbReference type="Proteomes" id="UP000779070">
    <property type="component" value="Unassembled WGS sequence"/>
</dbReference>
<feature type="repeat" description="WD" evidence="3">
    <location>
        <begin position="82"/>
        <end position="123"/>
    </location>
</feature>
<dbReference type="InterPro" id="IPR015943">
    <property type="entry name" value="WD40/YVTN_repeat-like_dom_sf"/>
</dbReference>
<dbReference type="EMBL" id="JAFHLB010000003">
    <property type="protein sequence ID" value="MBN3576716.1"/>
    <property type="molecule type" value="Genomic_DNA"/>
</dbReference>
<name>A0ABS2ZWU2_9VIBR</name>
<comment type="caution">
    <text evidence="4">The sequence shown here is derived from an EMBL/GenBank/DDBJ whole genome shotgun (WGS) entry which is preliminary data.</text>
</comment>
<keyword evidence="1 3" id="KW-0853">WD repeat</keyword>
<reference evidence="4 5" key="1">
    <citation type="submission" date="2021-02" db="EMBL/GenBank/DDBJ databases">
        <title>Draft Genome Sequences of 5 Vibrio neptunius Strains Isolated From of Bivalve Hatcheries.</title>
        <authorList>
            <person name="Galvis F."/>
            <person name="Barja J.L."/>
            <person name="Lemos M.L."/>
            <person name="Balado M."/>
        </authorList>
    </citation>
    <scope>NUCLEOTIDE SEQUENCE [LARGE SCALE GENOMIC DNA]</scope>
    <source>
        <strain evidence="4 5">PP-145.98</strain>
    </source>
</reference>
<dbReference type="SUPFAM" id="SSF50978">
    <property type="entry name" value="WD40 repeat-like"/>
    <property type="match status" value="1"/>
</dbReference>
<dbReference type="InterPro" id="IPR019775">
    <property type="entry name" value="WD40_repeat_CS"/>
</dbReference>
<evidence type="ECO:0000256" key="2">
    <source>
        <dbReference type="ARBA" id="ARBA00022737"/>
    </source>
</evidence>
<dbReference type="SMART" id="SM00320">
    <property type="entry name" value="WD40"/>
    <property type="match status" value="7"/>
</dbReference>
<dbReference type="PROSITE" id="PS00678">
    <property type="entry name" value="WD_REPEATS_1"/>
    <property type="match status" value="1"/>
</dbReference>
<dbReference type="PROSITE" id="PS50082">
    <property type="entry name" value="WD_REPEATS_2"/>
    <property type="match status" value="5"/>
</dbReference>
<dbReference type="PRINTS" id="PR00320">
    <property type="entry name" value="GPROTEINBRPT"/>
</dbReference>